<dbReference type="GO" id="GO:0004725">
    <property type="term" value="F:protein tyrosine phosphatase activity"/>
    <property type="evidence" value="ECO:0007669"/>
    <property type="project" value="UniProtKB-EC"/>
</dbReference>
<evidence type="ECO:0000256" key="2">
    <source>
        <dbReference type="ARBA" id="ARBA00013064"/>
    </source>
</evidence>
<keyword evidence="3" id="KW-0378">Hydrolase</keyword>
<sequence>MERVKILFVCLGNICRSPLAEAVFKHKIKGSALEKYVVADSCGTSNYHIGDIPDSRTIANALKNGVSIDHFGRQLCTNDLDQFDYILAMDHSNHKNILRLTNADQHTQKVMLMRDFDPHGKGLEVPDPYYGGEKGFQEVFDILDRSMDQFIKHLEVKYLPQVKA</sequence>
<evidence type="ECO:0000313" key="7">
    <source>
        <dbReference type="EMBL" id="SKC44884.1"/>
    </source>
</evidence>
<evidence type="ECO:0000256" key="5">
    <source>
        <dbReference type="PIRSR" id="PIRSR617867-1"/>
    </source>
</evidence>
<feature type="active site" description="Proton donor" evidence="5">
    <location>
        <position position="127"/>
    </location>
</feature>
<protein>
    <recommendedName>
        <fullName evidence="2">protein-tyrosine-phosphatase</fullName>
        <ecNumber evidence="2">3.1.3.48</ecNumber>
    </recommendedName>
</protein>
<evidence type="ECO:0000313" key="8">
    <source>
        <dbReference type="Proteomes" id="UP000190961"/>
    </source>
</evidence>
<feature type="domain" description="Phosphotyrosine protein phosphatase I" evidence="6">
    <location>
        <begin position="4"/>
        <end position="153"/>
    </location>
</feature>
<dbReference type="OrthoDB" id="9784339at2"/>
<dbReference type="EMBL" id="FUZU01000001">
    <property type="protein sequence ID" value="SKC44884.1"/>
    <property type="molecule type" value="Genomic_DNA"/>
</dbReference>
<dbReference type="PRINTS" id="PR00719">
    <property type="entry name" value="LMWPTPASE"/>
</dbReference>
<dbReference type="InterPro" id="IPR023485">
    <property type="entry name" value="Ptyr_pPase"/>
</dbReference>
<evidence type="ECO:0000256" key="3">
    <source>
        <dbReference type="ARBA" id="ARBA00022801"/>
    </source>
</evidence>
<evidence type="ECO:0000256" key="1">
    <source>
        <dbReference type="ARBA" id="ARBA00011063"/>
    </source>
</evidence>
<dbReference type="Proteomes" id="UP000190961">
    <property type="component" value="Unassembled WGS sequence"/>
</dbReference>
<dbReference type="InterPro" id="IPR050438">
    <property type="entry name" value="LMW_PTPase"/>
</dbReference>
<dbReference type="InterPro" id="IPR036196">
    <property type="entry name" value="Ptyr_pPase_sf"/>
</dbReference>
<accession>A0A1T5J0J8</accession>
<organism evidence="7 8">
    <name type="scientific">Ohtaekwangia koreensis</name>
    <dbReference type="NCBI Taxonomy" id="688867"/>
    <lineage>
        <taxon>Bacteria</taxon>
        <taxon>Pseudomonadati</taxon>
        <taxon>Bacteroidota</taxon>
        <taxon>Cytophagia</taxon>
        <taxon>Cytophagales</taxon>
        <taxon>Fulvivirgaceae</taxon>
        <taxon>Ohtaekwangia</taxon>
    </lineage>
</organism>
<dbReference type="EC" id="3.1.3.48" evidence="2"/>
<dbReference type="RefSeq" id="WP_079685221.1">
    <property type="nucleotide sequence ID" value="NZ_FUZU01000001.1"/>
</dbReference>
<reference evidence="7 8" key="1">
    <citation type="submission" date="2017-02" db="EMBL/GenBank/DDBJ databases">
        <authorList>
            <person name="Peterson S.W."/>
        </authorList>
    </citation>
    <scope>NUCLEOTIDE SEQUENCE [LARGE SCALE GENOMIC DNA]</scope>
    <source>
        <strain evidence="7 8">DSM 25262</strain>
    </source>
</reference>
<evidence type="ECO:0000259" key="6">
    <source>
        <dbReference type="SMART" id="SM00226"/>
    </source>
</evidence>
<dbReference type="InterPro" id="IPR017867">
    <property type="entry name" value="Tyr_phospatase_low_mol_wt"/>
</dbReference>
<dbReference type="PANTHER" id="PTHR11717:SF7">
    <property type="entry name" value="LOW MOLECULAR WEIGHT PHOSPHOTYROSINE PROTEIN PHOSPHATASE"/>
    <property type="match status" value="1"/>
</dbReference>
<dbReference type="Pfam" id="PF01451">
    <property type="entry name" value="LMWPc"/>
    <property type="match status" value="1"/>
</dbReference>
<dbReference type="AlphaFoldDB" id="A0A1T5J0J8"/>
<keyword evidence="4" id="KW-0904">Protein phosphatase</keyword>
<dbReference type="SUPFAM" id="SSF52788">
    <property type="entry name" value="Phosphotyrosine protein phosphatases I"/>
    <property type="match status" value="1"/>
</dbReference>
<evidence type="ECO:0000256" key="4">
    <source>
        <dbReference type="ARBA" id="ARBA00022912"/>
    </source>
</evidence>
<comment type="similarity">
    <text evidence="1">Belongs to the low molecular weight phosphotyrosine protein phosphatase family.</text>
</comment>
<feature type="active site" evidence="5">
    <location>
        <position position="16"/>
    </location>
</feature>
<dbReference type="STRING" id="688867.SAMN05660236_0610"/>
<feature type="active site" description="Nucleophile" evidence="5">
    <location>
        <position position="10"/>
    </location>
</feature>
<dbReference type="Gene3D" id="3.40.50.2300">
    <property type="match status" value="1"/>
</dbReference>
<gene>
    <name evidence="7" type="ORF">SAMN05660236_0610</name>
</gene>
<dbReference type="SMART" id="SM00226">
    <property type="entry name" value="LMWPc"/>
    <property type="match status" value="1"/>
</dbReference>
<name>A0A1T5J0J8_9BACT</name>
<keyword evidence="8" id="KW-1185">Reference proteome</keyword>
<proteinExistence type="inferred from homology"/>
<dbReference type="PANTHER" id="PTHR11717">
    <property type="entry name" value="LOW MOLECULAR WEIGHT PROTEIN TYROSINE PHOSPHATASE"/>
    <property type="match status" value="1"/>
</dbReference>
<dbReference type="CDD" id="cd16343">
    <property type="entry name" value="LMWPTP"/>
    <property type="match status" value="1"/>
</dbReference>